<dbReference type="AlphaFoldDB" id="A0ABD0V8D6"/>
<dbReference type="Proteomes" id="UP001552299">
    <property type="component" value="Unassembled WGS sequence"/>
</dbReference>
<sequence length="160" mass="18129">METLGQYISTKLLERKYRSMEAFPVQFCRAVRSYWRRRRYQRLEAGKRKKVRVAKLGGGQRASAGSGLSRPFRLHRVFVIRSKMLSPVRLLARLRDAYVDSMLGLAGKGSGLSGGIGGEALIHRRIPKAHPVKLETGDFERRLILEICRSIRASGEIAVY</sequence>
<proteinExistence type="predicted"/>
<accession>A0ABD0V8D6</accession>
<gene>
    <name evidence="1" type="ORF">M5K25_008410</name>
</gene>
<organism evidence="1 2">
    <name type="scientific">Dendrobium thyrsiflorum</name>
    <name type="common">Pinecone-like raceme dendrobium</name>
    <name type="synonym">Orchid</name>
    <dbReference type="NCBI Taxonomy" id="117978"/>
    <lineage>
        <taxon>Eukaryota</taxon>
        <taxon>Viridiplantae</taxon>
        <taxon>Streptophyta</taxon>
        <taxon>Embryophyta</taxon>
        <taxon>Tracheophyta</taxon>
        <taxon>Spermatophyta</taxon>
        <taxon>Magnoliopsida</taxon>
        <taxon>Liliopsida</taxon>
        <taxon>Asparagales</taxon>
        <taxon>Orchidaceae</taxon>
        <taxon>Epidendroideae</taxon>
        <taxon>Malaxideae</taxon>
        <taxon>Dendrobiinae</taxon>
        <taxon>Dendrobium</taxon>
    </lineage>
</organism>
<dbReference type="PANTHER" id="PTHR33702:SF30">
    <property type="entry name" value="OS05G0576600 PROTEIN"/>
    <property type="match status" value="1"/>
</dbReference>
<name>A0ABD0V8D6_DENTH</name>
<comment type="caution">
    <text evidence="1">The sequence shown here is derived from an EMBL/GenBank/DDBJ whole genome shotgun (WGS) entry which is preliminary data.</text>
</comment>
<keyword evidence="2" id="KW-1185">Reference proteome</keyword>
<protein>
    <submittedName>
        <fullName evidence="1">Uncharacterized protein</fullName>
    </submittedName>
</protein>
<reference evidence="1 2" key="1">
    <citation type="journal article" date="2024" name="Plant Biotechnol. J.">
        <title>Dendrobium thyrsiflorum genome and its molecular insights into genes involved in important horticultural traits.</title>
        <authorList>
            <person name="Chen B."/>
            <person name="Wang J.Y."/>
            <person name="Zheng P.J."/>
            <person name="Li K.L."/>
            <person name="Liang Y.M."/>
            <person name="Chen X.F."/>
            <person name="Zhang C."/>
            <person name="Zhao X."/>
            <person name="He X."/>
            <person name="Zhang G.Q."/>
            <person name="Liu Z.J."/>
            <person name="Xu Q."/>
        </authorList>
    </citation>
    <scope>NUCLEOTIDE SEQUENCE [LARGE SCALE GENOMIC DNA]</scope>
    <source>
        <strain evidence="1">GZMU011</strain>
    </source>
</reference>
<dbReference type="EMBL" id="JANQDX010000007">
    <property type="protein sequence ID" value="KAL0921347.1"/>
    <property type="molecule type" value="Genomic_DNA"/>
</dbReference>
<evidence type="ECO:0000313" key="1">
    <source>
        <dbReference type="EMBL" id="KAL0921347.1"/>
    </source>
</evidence>
<dbReference type="PANTHER" id="PTHR33702">
    <property type="entry name" value="BNAA09G40010D PROTEIN"/>
    <property type="match status" value="1"/>
</dbReference>
<evidence type="ECO:0000313" key="2">
    <source>
        <dbReference type="Proteomes" id="UP001552299"/>
    </source>
</evidence>